<feature type="compositionally biased region" description="Basic and acidic residues" evidence="10">
    <location>
        <begin position="755"/>
        <end position="778"/>
    </location>
</feature>
<dbReference type="OrthoDB" id="6021436at2759"/>
<dbReference type="InterPro" id="IPR051061">
    <property type="entry name" value="Zinc_finger_trans_reg"/>
</dbReference>
<feature type="compositionally biased region" description="Polar residues" evidence="10">
    <location>
        <begin position="872"/>
        <end position="882"/>
    </location>
</feature>
<evidence type="ECO:0000256" key="10">
    <source>
        <dbReference type="SAM" id="MobiDB-lite"/>
    </source>
</evidence>
<dbReference type="GO" id="GO:0006357">
    <property type="term" value="P:regulation of transcription by RNA polymerase II"/>
    <property type="evidence" value="ECO:0007669"/>
    <property type="project" value="TreeGrafter"/>
</dbReference>
<keyword evidence="4 9" id="KW-0863">Zinc-finger</keyword>
<feature type="region of interest" description="Disordered" evidence="10">
    <location>
        <begin position="552"/>
        <end position="595"/>
    </location>
</feature>
<evidence type="ECO:0000256" key="2">
    <source>
        <dbReference type="ARBA" id="ARBA00022723"/>
    </source>
</evidence>
<dbReference type="InterPro" id="IPR013087">
    <property type="entry name" value="Znf_C2H2_type"/>
</dbReference>
<feature type="compositionally biased region" description="Polar residues" evidence="10">
    <location>
        <begin position="299"/>
        <end position="312"/>
    </location>
</feature>
<feature type="domain" description="C2H2-type" evidence="11">
    <location>
        <begin position="8"/>
        <end position="35"/>
    </location>
</feature>
<feature type="compositionally biased region" description="Acidic residues" evidence="10">
    <location>
        <begin position="719"/>
        <end position="731"/>
    </location>
</feature>
<comment type="subcellular location">
    <subcellularLocation>
        <location evidence="1">Nucleus</location>
    </subcellularLocation>
</comment>
<dbReference type="SMART" id="SM00355">
    <property type="entry name" value="ZnF_C2H2"/>
    <property type="match status" value="9"/>
</dbReference>
<dbReference type="EMBL" id="RCHS01000683">
    <property type="protein sequence ID" value="RMX57286.1"/>
    <property type="molecule type" value="Genomic_DNA"/>
</dbReference>
<proteinExistence type="predicted"/>
<keyword evidence="5" id="KW-0862">Zinc</keyword>
<accession>A0A3M6UUD4</accession>
<feature type="domain" description="C2H2-type" evidence="11">
    <location>
        <begin position="36"/>
        <end position="65"/>
    </location>
</feature>
<keyword evidence="6" id="KW-0805">Transcription regulation</keyword>
<feature type="compositionally biased region" description="Polar residues" evidence="10">
    <location>
        <begin position="817"/>
        <end position="838"/>
    </location>
</feature>
<dbReference type="PROSITE" id="PS50157">
    <property type="entry name" value="ZINC_FINGER_C2H2_2"/>
    <property type="match status" value="9"/>
</dbReference>
<evidence type="ECO:0000256" key="1">
    <source>
        <dbReference type="ARBA" id="ARBA00004123"/>
    </source>
</evidence>
<evidence type="ECO:0000256" key="6">
    <source>
        <dbReference type="ARBA" id="ARBA00023015"/>
    </source>
</evidence>
<dbReference type="SUPFAM" id="SSF57667">
    <property type="entry name" value="beta-beta-alpha zinc fingers"/>
    <property type="match status" value="5"/>
</dbReference>
<dbReference type="GO" id="GO:0008270">
    <property type="term" value="F:zinc ion binding"/>
    <property type="evidence" value="ECO:0007669"/>
    <property type="project" value="UniProtKB-KW"/>
</dbReference>
<dbReference type="PANTHER" id="PTHR46179:SF13">
    <property type="entry name" value="C2H2-TYPE DOMAIN-CONTAINING PROTEIN"/>
    <property type="match status" value="1"/>
</dbReference>
<feature type="compositionally biased region" description="Polar residues" evidence="10">
    <location>
        <begin position="436"/>
        <end position="452"/>
    </location>
</feature>
<protein>
    <recommendedName>
        <fullName evidence="11">C2H2-type domain-containing protein</fullName>
    </recommendedName>
</protein>
<dbReference type="FunFam" id="3.30.160.60:FF:000100">
    <property type="entry name" value="Zinc finger 45-like"/>
    <property type="match status" value="1"/>
</dbReference>
<dbReference type="InterPro" id="IPR036236">
    <property type="entry name" value="Znf_C2H2_sf"/>
</dbReference>
<evidence type="ECO:0000256" key="3">
    <source>
        <dbReference type="ARBA" id="ARBA00022737"/>
    </source>
</evidence>
<feature type="domain" description="C2H2-type" evidence="11">
    <location>
        <begin position="153"/>
        <end position="177"/>
    </location>
</feature>
<organism evidence="12 13">
    <name type="scientific">Pocillopora damicornis</name>
    <name type="common">Cauliflower coral</name>
    <name type="synonym">Millepora damicornis</name>
    <dbReference type="NCBI Taxonomy" id="46731"/>
    <lineage>
        <taxon>Eukaryota</taxon>
        <taxon>Metazoa</taxon>
        <taxon>Cnidaria</taxon>
        <taxon>Anthozoa</taxon>
        <taxon>Hexacorallia</taxon>
        <taxon>Scleractinia</taxon>
        <taxon>Astrocoeniina</taxon>
        <taxon>Pocilloporidae</taxon>
        <taxon>Pocillopora</taxon>
    </lineage>
</organism>
<keyword evidence="13" id="KW-1185">Reference proteome</keyword>
<evidence type="ECO:0000259" key="11">
    <source>
        <dbReference type="PROSITE" id="PS50157"/>
    </source>
</evidence>
<keyword evidence="3" id="KW-0677">Repeat</keyword>
<feature type="domain" description="C2H2-type" evidence="11">
    <location>
        <begin position="66"/>
        <end position="96"/>
    </location>
</feature>
<evidence type="ECO:0000313" key="12">
    <source>
        <dbReference type="EMBL" id="RMX57286.1"/>
    </source>
</evidence>
<feature type="compositionally biased region" description="Basic and acidic residues" evidence="10">
    <location>
        <begin position="329"/>
        <end position="340"/>
    </location>
</feature>
<feature type="region of interest" description="Disordered" evidence="10">
    <location>
        <begin position="433"/>
        <end position="494"/>
    </location>
</feature>
<evidence type="ECO:0000256" key="8">
    <source>
        <dbReference type="ARBA" id="ARBA00023242"/>
    </source>
</evidence>
<dbReference type="STRING" id="46731.A0A3M6UUD4"/>
<reference evidence="12 13" key="1">
    <citation type="journal article" date="2018" name="Sci. Rep.">
        <title>Comparative analysis of the Pocillopora damicornis genome highlights role of immune system in coral evolution.</title>
        <authorList>
            <person name="Cunning R."/>
            <person name="Bay R.A."/>
            <person name="Gillette P."/>
            <person name="Baker A.C."/>
            <person name="Traylor-Knowles N."/>
        </authorList>
    </citation>
    <scope>NUCLEOTIDE SEQUENCE [LARGE SCALE GENOMIC DNA]</scope>
    <source>
        <strain evidence="12">RSMAS</strain>
        <tissue evidence="12">Whole animal</tissue>
    </source>
</reference>
<gene>
    <name evidence="12" type="ORF">pdam_00012858</name>
</gene>
<dbReference type="Pfam" id="PF00096">
    <property type="entry name" value="zf-C2H2"/>
    <property type="match status" value="4"/>
</dbReference>
<evidence type="ECO:0000256" key="9">
    <source>
        <dbReference type="PROSITE-ProRule" id="PRU00042"/>
    </source>
</evidence>
<sequence length="962" mass="105977">MADFGEGHTCLECGKSYNKKWRLEEHKRSHTGERPFKCEFEGCGKSFIRPYHLKRHSLIHTGQEIFKCSYPGCTQTFSLKHNLKRHEKRSHNKPFKCHYEGCDEAFKKSTQLRRHICIHTNEKLYKCQVEGCGTGFDSLSKLQNHMKKHNKGYICSTPGCSAAFDKFSKLAVHMRSHGVSCNHCGKTFSQACELRKHAVIHNTNRKLYECPREGCSKVYLKAFNLRVHIKAFHEGHRPYLCTWEGCAKGFAHKNSLRKHLVLHAERRIKPTPSPQDRSPSKKKKKRRKPLSLAKKLSGYRSSFSESSDTQCADTAPKKRKTSYTQSGRNETDSIKHTDPNVRQDVNMQRTNLNTSGLNGIAEAAKMASTSLNVVSNSTFVAQLSDATVNPETRGRFEGAQGQDIVADGSSVSLTSCDDFVILPNVVGKRPEELQDEVTSSLSTNNGLGQNADSFAGDVSMSPSSDDGGEFMDFEPAVGDNSVANSPLPCESEPATDLVEPFKFGEASSDQQSSADLVRRNTEGSPFRVDAEIISTMVTTVCVNDLLGDNDSGCSNSSKVSSPVDQVKSVGTNSTQNIGGKGIMESSDIRSSMTGDKNNSDAFCSVSDEIASVSQPGPPLGGDNNVDENGVSDKLANVTKVVDFPVMDDVLQIIEEEEENEHDSVRCGKITDSKSADKDEVVRMDNLRVDDTGYRVDICIETRLMSSTNPGAEVPHGNEGDGELPEEQDMVDDTLNGTSHHDNIDSDEEDIVLSELVKRLRDSSEHKTRATSDREHKEQSCSTSSNRNTRRGDETCGLGRETSQSEGKTTVIEKNSRTKSPQIDSTRATNSVNDSNSTAEVAPDKITVEVISGTRERFCKPNSKQKSKKNVGVQLTENKSALRTQAKPLAPRKEKSPKGASQTNVNNLKGDNSGSGKSRNSDIIAGKKDEYVGDVSKAKFRTKDNIFAFDVQTLELLWNFKGK</sequence>
<feature type="domain" description="C2H2-type" evidence="11">
    <location>
        <begin position="239"/>
        <end position="268"/>
    </location>
</feature>
<feature type="region of interest" description="Disordered" evidence="10">
    <location>
        <begin position="706"/>
        <end position="839"/>
    </location>
</feature>
<dbReference type="AlphaFoldDB" id="A0A3M6UUD4"/>
<evidence type="ECO:0000313" key="13">
    <source>
        <dbReference type="Proteomes" id="UP000275408"/>
    </source>
</evidence>
<feature type="region of interest" description="Disordered" evidence="10">
    <location>
        <begin position="856"/>
        <end position="927"/>
    </location>
</feature>
<dbReference type="PANTHER" id="PTHR46179">
    <property type="entry name" value="ZINC FINGER PROTEIN"/>
    <property type="match status" value="1"/>
</dbReference>
<feature type="compositionally biased region" description="Polar residues" evidence="10">
    <location>
        <begin position="898"/>
        <end position="917"/>
    </location>
</feature>
<dbReference type="FunFam" id="3.30.160.60:FF:000125">
    <property type="entry name" value="Putative zinc finger protein 143"/>
    <property type="match status" value="1"/>
</dbReference>
<feature type="domain" description="C2H2-type" evidence="11">
    <location>
        <begin position="95"/>
        <end position="124"/>
    </location>
</feature>
<dbReference type="GO" id="GO:0005634">
    <property type="term" value="C:nucleus"/>
    <property type="evidence" value="ECO:0007669"/>
    <property type="project" value="UniProtKB-SubCell"/>
</dbReference>
<feature type="domain" description="C2H2-type" evidence="11">
    <location>
        <begin position="125"/>
        <end position="149"/>
    </location>
</feature>
<evidence type="ECO:0000256" key="4">
    <source>
        <dbReference type="ARBA" id="ARBA00022771"/>
    </source>
</evidence>
<keyword evidence="8" id="KW-0539">Nucleus</keyword>
<comment type="caution">
    <text evidence="12">The sequence shown here is derived from an EMBL/GenBank/DDBJ whole genome shotgun (WGS) entry which is preliminary data.</text>
</comment>
<evidence type="ECO:0000256" key="7">
    <source>
        <dbReference type="ARBA" id="ARBA00023163"/>
    </source>
</evidence>
<keyword evidence="2" id="KW-0479">Metal-binding</keyword>
<feature type="domain" description="C2H2-type" evidence="11">
    <location>
        <begin position="208"/>
        <end position="238"/>
    </location>
</feature>
<feature type="compositionally biased region" description="Basic residues" evidence="10">
    <location>
        <begin position="280"/>
        <end position="289"/>
    </location>
</feature>
<feature type="domain" description="C2H2-type" evidence="11">
    <location>
        <begin position="179"/>
        <end position="206"/>
    </location>
</feature>
<feature type="region of interest" description="Disordered" evidence="10">
    <location>
        <begin position="263"/>
        <end position="340"/>
    </location>
</feature>
<name>A0A3M6UUD4_POCDA</name>
<keyword evidence="7" id="KW-0804">Transcription</keyword>
<feature type="compositionally biased region" description="Polar residues" evidence="10">
    <location>
        <begin position="552"/>
        <end position="577"/>
    </location>
</feature>
<dbReference type="PROSITE" id="PS00028">
    <property type="entry name" value="ZINC_FINGER_C2H2_1"/>
    <property type="match status" value="9"/>
</dbReference>
<dbReference type="Gene3D" id="3.30.160.60">
    <property type="entry name" value="Classic Zinc Finger"/>
    <property type="match status" value="8"/>
</dbReference>
<dbReference type="Proteomes" id="UP000275408">
    <property type="component" value="Unassembled WGS sequence"/>
</dbReference>
<evidence type="ECO:0000256" key="5">
    <source>
        <dbReference type="ARBA" id="ARBA00022833"/>
    </source>
</evidence>